<dbReference type="PROSITE" id="PS50977">
    <property type="entry name" value="HTH_TETR_2"/>
    <property type="match status" value="1"/>
</dbReference>
<dbReference type="PANTHER" id="PTHR43479">
    <property type="entry name" value="ACREF/ENVCD OPERON REPRESSOR-RELATED"/>
    <property type="match status" value="1"/>
</dbReference>
<sequence>MTTRVKKFQQIKSENTRQKIIDSALKLLELKGYSKTNITDIAKGADITVGAFQHHFPTKDALLEVLVLEVLSPLNISSFSNVWPNLEDNIVDKADYFVNQVWSQIYGKKSYIASWSLILGCRANKKLFDLILEQRSVNDPIFNLNFLKYFPEIQEKVPNAEHFPSFIYSTLRGMAILEILNPESKEVESQLNFIKKTIVMYAH</sequence>
<gene>
    <name evidence="4" type="ORF">EA722_19280</name>
</gene>
<dbReference type="PRINTS" id="PR00455">
    <property type="entry name" value="HTHTETR"/>
</dbReference>
<name>A0A3R9RBD7_ACIBA</name>
<dbReference type="Proteomes" id="UP000269597">
    <property type="component" value="Unassembled WGS sequence"/>
</dbReference>
<evidence type="ECO:0000256" key="2">
    <source>
        <dbReference type="PROSITE-ProRule" id="PRU00335"/>
    </source>
</evidence>
<dbReference type="PANTHER" id="PTHR43479:SF11">
    <property type="entry name" value="ACREF_ENVCD OPERON REPRESSOR-RELATED"/>
    <property type="match status" value="1"/>
</dbReference>
<dbReference type="Gene3D" id="1.10.357.10">
    <property type="entry name" value="Tetracycline Repressor, domain 2"/>
    <property type="match status" value="1"/>
</dbReference>
<feature type="domain" description="HTH tetR-type" evidence="3">
    <location>
        <begin position="14"/>
        <end position="74"/>
    </location>
</feature>
<evidence type="ECO:0000259" key="3">
    <source>
        <dbReference type="PROSITE" id="PS50977"/>
    </source>
</evidence>
<dbReference type="InterPro" id="IPR001647">
    <property type="entry name" value="HTH_TetR"/>
</dbReference>
<dbReference type="EMBL" id="RFBY01000134">
    <property type="protein sequence ID" value="RSP68376.1"/>
    <property type="molecule type" value="Genomic_DNA"/>
</dbReference>
<evidence type="ECO:0000313" key="4">
    <source>
        <dbReference type="EMBL" id="RSP68376.1"/>
    </source>
</evidence>
<protein>
    <submittedName>
        <fullName evidence="4">TetR/AcrR family transcriptional regulator</fullName>
    </submittedName>
</protein>
<dbReference type="SUPFAM" id="SSF46689">
    <property type="entry name" value="Homeodomain-like"/>
    <property type="match status" value="1"/>
</dbReference>
<dbReference type="GO" id="GO:0003677">
    <property type="term" value="F:DNA binding"/>
    <property type="evidence" value="ECO:0007669"/>
    <property type="project" value="UniProtKB-UniRule"/>
</dbReference>
<dbReference type="AlphaFoldDB" id="A0A3R9RBD7"/>
<accession>A0A3R9RBD7</accession>
<dbReference type="InterPro" id="IPR009057">
    <property type="entry name" value="Homeodomain-like_sf"/>
</dbReference>
<evidence type="ECO:0000256" key="1">
    <source>
        <dbReference type="ARBA" id="ARBA00023125"/>
    </source>
</evidence>
<dbReference type="InterPro" id="IPR050624">
    <property type="entry name" value="HTH-type_Tx_Regulator"/>
</dbReference>
<dbReference type="RefSeq" id="WP_025467231.1">
    <property type="nucleotide sequence ID" value="NZ_CP136183.1"/>
</dbReference>
<comment type="caution">
    <text evidence="4">The sequence shown here is derived from an EMBL/GenBank/DDBJ whole genome shotgun (WGS) entry which is preliminary data.</text>
</comment>
<dbReference type="Pfam" id="PF00440">
    <property type="entry name" value="TetR_N"/>
    <property type="match status" value="1"/>
</dbReference>
<organism evidence="4 5">
    <name type="scientific">Acinetobacter baumannii</name>
    <dbReference type="NCBI Taxonomy" id="470"/>
    <lineage>
        <taxon>Bacteria</taxon>
        <taxon>Pseudomonadati</taxon>
        <taxon>Pseudomonadota</taxon>
        <taxon>Gammaproteobacteria</taxon>
        <taxon>Moraxellales</taxon>
        <taxon>Moraxellaceae</taxon>
        <taxon>Acinetobacter</taxon>
        <taxon>Acinetobacter calcoaceticus/baumannii complex</taxon>
    </lineage>
</organism>
<proteinExistence type="predicted"/>
<evidence type="ECO:0000313" key="5">
    <source>
        <dbReference type="Proteomes" id="UP000269597"/>
    </source>
</evidence>
<feature type="DNA-binding region" description="H-T-H motif" evidence="2">
    <location>
        <begin position="37"/>
        <end position="56"/>
    </location>
</feature>
<reference evidence="4 5" key="1">
    <citation type="submission" date="2018-10" db="EMBL/GenBank/DDBJ databases">
        <title>GWAS and RNA-Seq identify cryptic mechanisms of antimicrobial resistance in Acinetobacter baumannii.</title>
        <authorList>
            <person name="Sahl J.W."/>
        </authorList>
    </citation>
    <scope>NUCLEOTIDE SEQUENCE [LARGE SCALE GENOMIC DNA]</scope>
    <source>
        <strain evidence="4 5">TG31299</strain>
    </source>
</reference>
<keyword evidence="1 2" id="KW-0238">DNA-binding</keyword>